<dbReference type="Gene3D" id="1.10.510.10">
    <property type="entry name" value="Transferase(Phosphotransferase) domain 1"/>
    <property type="match status" value="1"/>
</dbReference>
<evidence type="ECO:0000256" key="6">
    <source>
        <dbReference type="ARBA" id="ARBA00022833"/>
    </source>
</evidence>
<feature type="compositionally biased region" description="Acidic residues" evidence="11">
    <location>
        <begin position="960"/>
        <end position="970"/>
    </location>
</feature>
<dbReference type="PROSITE" id="PS50011">
    <property type="entry name" value="PROTEIN_KINASE_DOM"/>
    <property type="match status" value="1"/>
</dbReference>
<dbReference type="InterPro" id="IPR013149">
    <property type="entry name" value="ADH-like_C"/>
</dbReference>
<keyword evidence="4" id="KW-0158">Chromosome</keyword>
<dbReference type="InterPro" id="IPR011009">
    <property type="entry name" value="Kinase-like_dom_sf"/>
</dbReference>
<dbReference type="SMART" id="SM00829">
    <property type="entry name" value="PKS_ER"/>
    <property type="match status" value="1"/>
</dbReference>
<keyword evidence="7" id="KW-0995">Kinetochore</keyword>
<evidence type="ECO:0000256" key="9">
    <source>
        <dbReference type="ARBA" id="ARBA00023027"/>
    </source>
</evidence>
<dbReference type="InterPro" id="IPR008271">
    <property type="entry name" value="Ser/Thr_kinase_AS"/>
</dbReference>
<keyword evidence="14" id="KW-0808">Transferase</keyword>
<dbReference type="SUPFAM" id="SSF51735">
    <property type="entry name" value="NAD(P)-binding Rossmann-fold domains"/>
    <property type="match status" value="1"/>
</dbReference>
<name>A0A364N871_STELY</name>
<dbReference type="InterPro" id="IPR013154">
    <property type="entry name" value="ADH-like_N"/>
</dbReference>
<proteinExistence type="inferred from homology"/>
<dbReference type="InterPro" id="IPR036291">
    <property type="entry name" value="NAD(P)-bd_dom_sf"/>
</dbReference>
<evidence type="ECO:0000259" key="13">
    <source>
        <dbReference type="PROSITE" id="PS51489"/>
    </source>
</evidence>
<dbReference type="Pfam" id="PF00107">
    <property type="entry name" value="ADH_zinc_N"/>
    <property type="match status" value="1"/>
</dbReference>
<dbReference type="PANTHER" id="PTHR14030">
    <property type="entry name" value="MITOTIC CHECKPOINT SERINE/THREONINE-PROTEIN KINASE BUB1"/>
    <property type="match status" value="1"/>
</dbReference>
<feature type="compositionally biased region" description="Basic and acidic residues" evidence="11">
    <location>
        <begin position="977"/>
        <end position="986"/>
    </location>
</feature>
<dbReference type="SUPFAM" id="SSF50129">
    <property type="entry name" value="GroES-like"/>
    <property type="match status" value="1"/>
</dbReference>
<dbReference type="GO" id="GO:0005524">
    <property type="term" value="F:ATP binding"/>
    <property type="evidence" value="ECO:0007669"/>
    <property type="project" value="InterPro"/>
</dbReference>
<evidence type="ECO:0000256" key="1">
    <source>
        <dbReference type="ARBA" id="ARBA00001947"/>
    </source>
</evidence>
<dbReference type="InterPro" id="IPR015661">
    <property type="entry name" value="Bub1/Mad3"/>
</dbReference>
<feature type="compositionally biased region" description="Polar residues" evidence="11">
    <location>
        <begin position="926"/>
        <end position="939"/>
    </location>
</feature>
<dbReference type="Pfam" id="PF08240">
    <property type="entry name" value="ADH_N"/>
    <property type="match status" value="1"/>
</dbReference>
<feature type="compositionally biased region" description="Polar residues" evidence="11">
    <location>
        <begin position="391"/>
        <end position="400"/>
    </location>
</feature>
<dbReference type="GO" id="GO:0051754">
    <property type="term" value="P:meiotic sister chromatid cohesion, centromeric"/>
    <property type="evidence" value="ECO:0007669"/>
    <property type="project" value="TreeGrafter"/>
</dbReference>
<dbReference type="GO" id="GO:0018455">
    <property type="term" value="F:alcohol dehydrogenase [NAD(P)+] activity"/>
    <property type="evidence" value="ECO:0007669"/>
    <property type="project" value="UniProtKB-ARBA"/>
</dbReference>
<dbReference type="CDD" id="cd13981">
    <property type="entry name" value="STKc_Bub1_BubR1"/>
    <property type="match status" value="1"/>
</dbReference>
<organism evidence="14 15">
    <name type="scientific">Stemphylium lycopersici</name>
    <name type="common">Tomato gray leaf spot disease fungus</name>
    <name type="synonym">Thyrospora lycopersici</name>
    <dbReference type="NCBI Taxonomy" id="183478"/>
    <lineage>
        <taxon>Eukaryota</taxon>
        <taxon>Fungi</taxon>
        <taxon>Dikarya</taxon>
        <taxon>Ascomycota</taxon>
        <taxon>Pezizomycotina</taxon>
        <taxon>Dothideomycetes</taxon>
        <taxon>Pleosporomycetidae</taxon>
        <taxon>Pleosporales</taxon>
        <taxon>Pleosporineae</taxon>
        <taxon>Pleosporaceae</taxon>
        <taxon>Stemphylium</taxon>
    </lineage>
</organism>
<dbReference type="GO" id="GO:0005634">
    <property type="term" value="C:nucleus"/>
    <property type="evidence" value="ECO:0007669"/>
    <property type="project" value="TreeGrafter"/>
</dbReference>
<dbReference type="SMART" id="SM00777">
    <property type="entry name" value="Mad3_BUB1_I"/>
    <property type="match status" value="1"/>
</dbReference>
<keyword evidence="6" id="KW-0862">Zinc</keyword>
<dbReference type="InterPro" id="IPR012572">
    <property type="entry name" value="Mad3/Bub1_II"/>
</dbReference>
<evidence type="ECO:0000256" key="10">
    <source>
        <dbReference type="ARBA" id="ARBA00023328"/>
    </source>
</evidence>
<feature type="compositionally biased region" description="Basic and acidic residues" evidence="11">
    <location>
        <begin position="813"/>
        <end position="845"/>
    </location>
</feature>
<evidence type="ECO:0000256" key="11">
    <source>
        <dbReference type="SAM" id="MobiDB-lite"/>
    </source>
</evidence>
<feature type="compositionally biased region" description="Acidic residues" evidence="11">
    <location>
        <begin position="2115"/>
        <end position="2131"/>
    </location>
</feature>
<dbReference type="Gene3D" id="3.90.180.10">
    <property type="entry name" value="Medium-chain alcohol dehydrogenases, catalytic domain"/>
    <property type="match status" value="1"/>
</dbReference>
<comment type="cofactor">
    <cofactor evidence="1">
        <name>Zn(2+)</name>
        <dbReference type="ChEBI" id="CHEBI:29105"/>
    </cofactor>
</comment>
<dbReference type="STRING" id="183478.A0A364N871"/>
<feature type="compositionally biased region" description="Polar residues" evidence="11">
    <location>
        <begin position="846"/>
        <end position="855"/>
    </location>
</feature>
<keyword evidence="9" id="KW-0520">NAD</keyword>
<feature type="domain" description="BUB1 N-terminal" evidence="13">
    <location>
        <begin position="407"/>
        <end position="566"/>
    </location>
</feature>
<dbReference type="GO" id="GO:0000776">
    <property type="term" value="C:kinetochore"/>
    <property type="evidence" value="ECO:0007669"/>
    <property type="project" value="UniProtKB-KW"/>
</dbReference>
<feature type="domain" description="Protein kinase" evidence="12">
    <location>
        <begin position="1281"/>
        <end position="1583"/>
    </location>
</feature>
<protein>
    <submittedName>
        <fullName evidence="14">Checkpoint protein kinase</fullName>
    </submittedName>
</protein>
<keyword evidence="14" id="KW-0418">Kinase</keyword>
<comment type="subcellular location">
    <subcellularLocation>
        <location evidence="2">Chromosome</location>
        <location evidence="2">Centromere</location>
        <location evidence="2">Kinetochore</location>
    </subcellularLocation>
</comment>
<feature type="region of interest" description="Disordered" evidence="11">
    <location>
        <begin position="381"/>
        <end position="400"/>
    </location>
</feature>
<evidence type="ECO:0000259" key="12">
    <source>
        <dbReference type="PROSITE" id="PS50011"/>
    </source>
</evidence>
<reference evidence="15" key="1">
    <citation type="submission" date="2018-05" db="EMBL/GenBank/DDBJ databases">
        <title>Draft genome sequence of Stemphylium lycopersici strain CIDEFI 213.</title>
        <authorList>
            <person name="Medina R."/>
            <person name="Franco M.E.E."/>
            <person name="Lucentini C.G."/>
            <person name="Saparrat M.C.N."/>
            <person name="Balatti P.A."/>
        </authorList>
    </citation>
    <scope>NUCLEOTIDE SEQUENCE [LARGE SCALE GENOMIC DNA]</scope>
    <source>
        <strain evidence="15">CIDEFI 213</strain>
    </source>
</reference>
<dbReference type="GO" id="GO:0004672">
    <property type="term" value="F:protein kinase activity"/>
    <property type="evidence" value="ECO:0007669"/>
    <property type="project" value="InterPro"/>
</dbReference>
<dbReference type="Gene3D" id="3.40.50.720">
    <property type="entry name" value="NAD(P)-binding Rossmann-like Domain"/>
    <property type="match status" value="1"/>
</dbReference>
<evidence type="ECO:0000256" key="5">
    <source>
        <dbReference type="ARBA" id="ARBA00022723"/>
    </source>
</evidence>
<keyword evidence="10" id="KW-0137">Centromere</keyword>
<keyword evidence="15" id="KW-1185">Reference proteome</keyword>
<feature type="region of interest" description="Disordered" evidence="11">
    <location>
        <begin position="579"/>
        <end position="653"/>
    </location>
</feature>
<dbReference type="GO" id="GO:0032991">
    <property type="term" value="C:protein-containing complex"/>
    <property type="evidence" value="ECO:0007669"/>
    <property type="project" value="UniProtKB-ARBA"/>
</dbReference>
<dbReference type="FunFam" id="3.40.50.720:FF:000039">
    <property type="entry name" value="Alcohol dehydrogenase AdhP"/>
    <property type="match status" value="1"/>
</dbReference>
<feature type="compositionally biased region" description="Acidic residues" evidence="11">
    <location>
        <begin position="907"/>
        <end position="923"/>
    </location>
</feature>
<comment type="similarity">
    <text evidence="3">Belongs to the zinc-containing alcohol dehydrogenase family.</text>
</comment>
<dbReference type="InterPro" id="IPR020843">
    <property type="entry name" value="ER"/>
</dbReference>
<dbReference type="GO" id="GO:0007094">
    <property type="term" value="P:mitotic spindle assembly checkpoint signaling"/>
    <property type="evidence" value="ECO:0007669"/>
    <property type="project" value="InterPro"/>
</dbReference>
<evidence type="ECO:0000256" key="2">
    <source>
        <dbReference type="ARBA" id="ARBA00004629"/>
    </source>
</evidence>
<dbReference type="PROSITE" id="PS51489">
    <property type="entry name" value="BUB1_N"/>
    <property type="match status" value="1"/>
</dbReference>
<dbReference type="SUPFAM" id="SSF56112">
    <property type="entry name" value="Protein kinase-like (PK-like)"/>
    <property type="match status" value="1"/>
</dbReference>
<evidence type="ECO:0000256" key="7">
    <source>
        <dbReference type="ARBA" id="ARBA00022838"/>
    </source>
</evidence>
<dbReference type="Pfam" id="PF08311">
    <property type="entry name" value="Mad3_BUB1_I"/>
    <property type="match status" value="1"/>
</dbReference>
<dbReference type="Pfam" id="PF22788">
    <property type="entry name" value="COP9_hel_rpt"/>
    <property type="match status" value="1"/>
</dbReference>
<evidence type="ECO:0000313" key="15">
    <source>
        <dbReference type="Proteomes" id="UP000249619"/>
    </source>
</evidence>
<dbReference type="InterPro" id="IPR011032">
    <property type="entry name" value="GroES-like_sf"/>
</dbReference>
<dbReference type="InterPro" id="IPR013212">
    <property type="entry name" value="Mad3/Bub1_I"/>
</dbReference>
<dbReference type="Proteomes" id="UP000249619">
    <property type="component" value="Unassembled WGS sequence"/>
</dbReference>
<keyword evidence="5" id="KW-0479">Metal-binding</keyword>
<dbReference type="OrthoDB" id="248495at2759"/>
<feature type="compositionally biased region" description="Low complexity" evidence="11">
    <location>
        <begin position="1053"/>
        <end position="1065"/>
    </location>
</feature>
<gene>
    <name evidence="14" type="ORF">DDE83_003113</name>
</gene>
<dbReference type="InterPro" id="IPR055089">
    <property type="entry name" value="COP9_N"/>
</dbReference>
<feature type="compositionally biased region" description="Basic and acidic residues" evidence="11">
    <location>
        <begin position="1035"/>
        <end position="1050"/>
    </location>
</feature>
<accession>A0A364N871</accession>
<dbReference type="Pfam" id="PF08171">
    <property type="entry name" value="Mad3_BUB1_II"/>
    <property type="match status" value="1"/>
</dbReference>
<dbReference type="GO" id="GO:0046872">
    <property type="term" value="F:metal ion binding"/>
    <property type="evidence" value="ECO:0007669"/>
    <property type="project" value="UniProtKB-KW"/>
</dbReference>
<keyword evidence="8" id="KW-0560">Oxidoreductase</keyword>
<sequence>MSSITEQKTMRAMQYDARDNKLHLNEVPIPEPREHEVLVKMESASLCHTDVMLFETNEQGLILGKNPVTIGHEGTGRVAATGSGEVAKNFKQGDPVGFICAVDCCFECYACKNVHNAWCSTGQTKIQGFSADGYFAEYAVVDAREAIILPENLDPKKSAPLFCAGVTAYHGIADCELPAGSWVAVIGCGGLGHMGIQYSKAMGHKVIAIDITDAAMNEAKNCGADYTFNSMTEKDYKKKIVELTGGGVLAAVNFTASKKSYDDCPAIVKPGQGMIMVVGIPQQPLEFNGLDIALGRYRVKGASNGTCYNMREAIEFSAKHKIMPHMTAFPLEEVPKMVELMTSHKAQGRMGVVIENQKENIQSLPSGRSARALAQLYTPPLTSGAGAGHTPSPSQMQDANSATRLEFEKELMAIDDSDDPLDVYDRYVKWTLDAYPSAQNTPQSQLCPLLERATKAFQNSPQYKNDARYLKLWLHYINLFSDAPREIFAYLARHNIGENLALYYEEFAAWLESAGRFTQAEEVYNMGIERGARPTERLIRKYGEFQHRFESRPQEVPEPTSPALPAVRPALAAKMDPFAAASPSTPAPQAQPQPKPAGGASRSGKAKLAIFSDGDDSARPASTGGGGEGWDSIGSLADRKKENTPEARPWAGETLKVGKKNTGVPKMSIFKDETKSNLNDENANPHPLREYQQAVNPRTGRVEVVFVDLEKVYPNHEDPMSEEYSFEELRAKHRGWMDHDWAAIRRREQEQQQEQARRAAEAAAAAKQPKPKPMPLAPRQEPEQPAKPKTVPLKGSVDDDMGNDENAPPSQVDVEKARAAKKARREERANRTRKIKVMETKEIRGETQTIQTNLDSPAKPKIRRKKAGPEMTMTLHTKEAMDEIYGIFNEPLKNADENVSEVQSGEESSEDDDEEEEEEEDDYTSGAESTGTGRISCATSEFGDETTAGDFTLGTRVLDPDNEDESDGSEGTEGSEGSDKSDKSDESDADDTDVKSASAWSDFTENKPRAKDNEQDGFDNESEHSGQSQDDSFDEVSHPDVESEQQRDEQVVTPTSPSAPASLPTRFVPVPPEDYNPAMRPYRDPVVVANNRLPFMTPIVEKTESSLGIATAVAQKDYFTAKTPSRSKGTPAILEDDDETCSSAFSDILDQVIDGPGKVAKLALTEPKPLPMEALDEPQRRPLAAKEPPAAVIKPNGPIIKDNQCNPVDESIRRTILQEIQPPLDSYDGYYADTEESYGKGADIRKYTKAVSKLNKNANEKTTTNLAPCPTLQFPGTDRTYAVKRELGKGAFAPVYLAESKGAESDQDENKVSQMGKGEFGVKRQALEAIKMEDPPTPWEFYMMRQAKRRLGVSRAADSIVSAYEMHVFKDECYLVEEYRDQGTLLDLVNLARADSGVMDEQLAMFFTVELFRTVEALHSKGVIHGDLKSDNILVRFDALQKDAHWDSEYKRDGRDGWSAKGVSLIDFGRGIDMKAFKPDVQFIADWPTTEADCAEMRELRPWTYQIDYHGLAGIVHNLLFGKYISTVAGGGATLGAGATKTYKIKESLKRYWQTEIWHECLDLLLNPLMHLEVEEGRKLPVLKGMKEVREKMEEYLENNCEKGQPYTPPHLAARRLARSLARPQHPPDTDAIMSGELATILLSFDPNSPDVEKRRDYDSKARSFVSQLSNMPASQWLKGADTEQDPLVVLNPAENSIAYAFVLRNRIAALIEKKSLPETLQPGGTLWNQLVVFLEAADSVQLRYVGKEWKNLVEYTEQIARACGSPSLAIAPIRSAMTRLDPTTGTFTTIHIIFIQLCLETRSYAAAEPILDNYIHTLPPKIPNVVREGLEYSVPCADVASSGEYIHQNSGHTDRVGLADIQEYYILGAMAYMGIRQFAKAQHFLEHVLVVPSANTANGLMLEAYKKWVLVSCLVEGRMGTVPRTANPNAIKNVKAASKAYEALADAYGELGNMSKLKAQTKAGAEIWAEDGNTGLVTELISSQTKTYVSRLSRTYSAIPVSNIAAHLGATTDEIAQYIDTLIKDGQLNACLQETDKSNAGVVLRFYLDPTQGPLAKSEKQQQQALFQQTLRTNMLAEQVKDADYRMTLTKEYIENQKRLNKRQGNNSDAMDTAWDDSIDPEEDIMGDLH</sequence>
<dbReference type="SMART" id="SM00220">
    <property type="entry name" value="S_TKc"/>
    <property type="match status" value="1"/>
</dbReference>
<dbReference type="Gene3D" id="1.25.40.430">
    <property type="match status" value="1"/>
</dbReference>
<dbReference type="PANTHER" id="PTHR14030:SF4">
    <property type="entry name" value="BUB1 KINASE, ISOFORM A-RELATED"/>
    <property type="match status" value="1"/>
</dbReference>
<feature type="compositionally biased region" description="Pro residues" evidence="11">
    <location>
        <begin position="585"/>
        <end position="595"/>
    </location>
</feature>
<dbReference type="Pfam" id="PF00069">
    <property type="entry name" value="Pkinase"/>
    <property type="match status" value="1"/>
</dbReference>
<feature type="region of interest" description="Disordered" evidence="11">
    <location>
        <begin position="2101"/>
        <end position="2131"/>
    </location>
</feature>
<evidence type="ECO:0000256" key="3">
    <source>
        <dbReference type="ARBA" id="ARBA00008072"/>
    </source>
</evidence>
<feature type="compositionally biased region" description="Basic and acidic residues" evidence="11">
    <location>
        <begin position="747"/>
        <end position="760"/>
    </location>
</feature>
<dbReference type="EMBL" id="QGDH01000034">
    <property type="protein sequence ID" value="RAR13514.1"/>
    <property type="molecule type" value="Genomic_DNA"/>
</dbReference>
<feature type="compositionally biased region" description="Basic and acidic residues" evidence="11">
    <location>
        <begin position="1004"/>
        <end position="1014"/>
    </location>
</feature>
<feature type="region of interest" description="Disordered" evidence="11">
    <location>
        <begin position="888"/>
        <end position="1072"/>
    </location>
</feature>
<dbReference type="PROSITE" id="PS00108">
    <property type="entry name" value="PROTEIN_KINASE_ST"/>
    <property type="match status" value="1"/>
</dbReference>
<dbReference type="FunFam" id="1.25.40.430:FF:000003">
    <property type="entry name" value="Checkpoint serine/threonine-protein kinase BUB1"/>
    <property type="match status" value="1"/>
</dbReference>
<evidence type="ECO:0000256" key="8">
    <source>
        <dbReference type="ARBA" id="ARBA00023002"/>
    </source>
</evidence>
<comment type="caution">
    <text evidence="14">The sequence shown here is derived from an EMBL/GenBank/DDBJ whole genome shotgun (WGS) entry which is preliminary data.</text>
</comment>
<evidence type="ECO:0000313" key="14">
    <source>
        <dbReference type="EMBL" id="RAR13514.1"/>
    </source>
</evidence>
<evidence type="ECO:0000256" key="4">
    <source>
        <dbReference type="ARBA" id="ARBA00022454"/>
    </source>
</evidence>
<feature type="region of interest" description="Disordered" evidence="11">
    <location>
        <begin position="747"/>
        <end position="875"/>
    </location>
</feature>
<dbReference type="InterPro" id="IPR000719">
    <property type="entry name" value="Prot_kinase_dom"/>
</dbReference>